<dbReference type="Gene3D" id="3.30.429.10">
    <property type="entry name" value="Macrophage Migration Inhibitory Factor"/>
    <property type="match status" value="2"/>
</dbReference>
<organism evidence="4 5">
    <name type="scientific">Shinella lacus</name>
    <dbReference type="NCBI Taxonomy" id="2654216"/>
    <lineage>
        <taxon>Bacteria</taxon>
        <taxon>Pseudomonadati</taxon>
        <taxon>Pseudomonadota</taxon>
        <taxon>Alphaproteobacteria</taxon>
        <taxon>Hyphomicrobiales</taxon>
        <taxon>Rhizobiaceae</taxon>
        <taxon>Shinella</taxon>
    </lineage>
</organism>
<dbReference type="SUPFAM" id="SSF55331">
    <property type="entry name" value="Tautomerase/MIF"/>
    <property type="match status" value="1"/>
</dbReference>
<dbReference type="Proteomes" id="UP000996601">
    <property type="component" value="Unassembled WGS sequence"/>
</dbReference>
<protein>
    <submittedName>
        <fullName evidence="4">Tautomerase family protein</fullName>
    </submittedName>
</protein>
<feature type="domain" description="4-oxalocrotonate tautomerase-like" evidence="3">
    <location>
        <begin position="64"/>
        <end position="119"/>
    </location>
</feature>
<evidence type="ECO:0000313" key="4">
    <source>
        <dbReference type="EMBL" id="MCQ4631067.1"/>
    </source>
</evidence>
<evidence type="ECO:0000256" key="1">
    <source>
        <dbReference type="ARBA" id="ARBA00006723"/>
    </source>
</evidence>
<gene>
    <name evidence="4" type="ORF">GB927_013520</name>
</gene>
<dbReference type="PANTHER" id="PTHR35530:SF1">
    <property type="entry name" value="2-HYDROXYMUCONATE TAUTOMERASE"/>
    <property type="match status" value="1"/>
</dbReference>
<keyword evidence="2" id="KW-0413">Isomerase</keyword>
<dbReference type="InterPro" id="IPR004370">
    <property type="entry name" value="4-OT-like_dom"/>
</dbReference>
<comment type="similarity">
    <text evidence="1">Belongs to the 4-oxalocrotonate tautomerase family.</text>
</comment>
<comment type="caution">
    <text evidence="4">The sequence shown here is derived from an EMBL/GenBank/DDBJ whole genome shotgun (WGS) entry which is preliminary data.</text>
</comment>
<evidence type="ECO:0000256" key="2">
    <source>
        <dbReference type="ARBA" id="ARBA00023235"/>
    </source>
</evidence>
<name>A0ABT1R7B6_9HYPH</name>
<dbReference type="RefSeq" id="WP_256117533.1">
    <property type="nucleotide sequence ID" value="NZ_WHSB02000004.1"/>
</dbReference>
<evidence type="ECO:0000313" key="5">
    <source>
        <dbReference type="Proteomes" id="UP000996601"/>
    </source>
</evidence>
<sequence length="130" mass="14372">MPFLHIRIAGRSLTYAERLHLQDEATRLAATLLNKRAEATAVFIEETNAEAWTVGVRRQPAAGYLEVTVSEGTNTAEEKERFIAAAYALLEEAVGAPLHPVTYVIVREVPMESWGYGGRTQESRRIAMAA</sequence>
<dbReference type="EMBL" id="WHSB02000004">
    <property type="protein sequence ID" value="MCQ4631067.1"/>
    <property type="molecule type" value="Genomic_DNA"/>
</dbReference>
<dbReference type="InterPro" id="IPR014347">
    <property type="entry name" value="Tautomerase/MIF_sf"/>
</dbReference>
<accession>A0ABT1R7B6</accession>
<evidence type="ECO:0000259" key="3">
    <source>
        <dbReference type="Pfam" id="PF01361"/>
    </source>
</evidence>
<reference evidence="4" key="1">
    <citation type="submission" date="2021-07" db="EMBL/GenBank/DDBJ databases">
        <title>Shinella sp. nov., a novel member of the genus Shinella from water.</title>
        <authorList>
            <person name="Deng Y."/>
        </authorList>
    </citation>
    <scope>NUCLEOTIDE SEQUENCE</scope>
    <source>
        <strain evidence="4">CPCC 100929</strain>
    </source>
</reference>
<dbReference type="Pfam" id="PF01361">
    <property type="entry name" value="Tautomerase"/>
    <property type="match status" value="1"/>
</dbReference>
<keyword evidence="5" id="KW-1185">Reference proteome</keyword>
<proteinExistence type="inferred from homology"/>
<dbReference type="PANTHER" id="PTHR35530">
    <property type="entry name" value="TAUTOMERASE-RELATED"/>
    <property type="match status" value="1"/>
</dbReference>